<keyword evidence="13" id="KW-0206">Cytoskeleton</keyword>
<protein>
    <recommendedName>
        <fullName evidence="5">DASH complex subunit DAD2</fullName>
    </recommendedName>
    <alternativeName>
        <fullName evidence="17">Outer kinetochore protein DAD2</fullName>
    </alternativeName>
</protein>
<dbReference type="OrthoDB" id="3230169at2759"/>
<dbReference type="GO" id="GO:0000278">
    <property type="term" value="P:mitotic cell cycle"/>
    <property type="evidence" value="ECO:0007669"/>
    <property type="project" value="InterPro"/>
</dbReference>
<comment type="subcellular location">
    <subcellularLocation>
        <location evidence="3">Chromosome</location>
        <location evidence="3">Centromere</location>
        <location evidence="3">Kinetochore</location>
    </subcellularLocation>
    <subcellularLocation>
        <location evidence="2">Cytoplasm</location>
        <location evidence="2">Cytoskeleton</location>
        <location evidence="2">Spindle</location>
    </subcellularLocation>
    <subcellularLocation>
        <location evidence="1">Nucleus</location>
    </subcellularLocation>
</comment>
<evidence type="ECO:0000256" key="17">
    <source>
        <dbReference type="ARBA" id="ARBA00030568"/>
    </source>
</evidence>
<evidence type="ECO:0000256" key="12">
    <source>
        <dbReference type="ARBA" id="ARBA00022838"/>
    </source>
</evidence>
<evidence type="ECO:0000256" key="14">
    <source>
        <dbReference type="ARBA" id="ARBA00023242"/>
    </source>
</evidence>
<dbReference type="GO" id="GO:0051301">
    <property type="term" value="P:cell division"/>
    <property type="evidence" value="ECO:0007669"/>
    <property type="project" value="UniProtKB-KW"/>
</dbReference>
<dbReference type="GO" id="GO:0005874">
    <property type="term" value="C:microtubule"/>
    <property type="evidence" value="ECO:0007669"/>
    <property type="project" value="UniProtKB-KW"/>
</dbReference>
<dbReference type="STRING" id="4955.A0A1G4MED8"/>
<dbReference type="InterPro" id="IPR013963">
    <property type="entry name" value="DASH_Dad2"/>
</dbReference>
<name>A0A1G4MED8_LACFM</name>
<proteinExistence type="inferred from homology"/>
<evidence type="ECO:0000256" key="2">
    <source>
        <dbReference type="ARBA" id="ARBA00004186"/>
    </source>
</evidence>
<dbReference type="GO" id="GO:1990023">
    <property type="term" value="C:mitotic spindle midzone"/>
    <property type="evidence" value="ECO:0007669"/>
    <property type="project" value="TreeGrafter"/>
</dbReference>
<keyword evidence="9" id="KW-0493">Microtubule</keyword>
<evidence type="ECO:0000256" key="6">
    <source>
        <dbReference type="ARBA" id="ARBA00022454"/>
    </source>
</evidence>
<dbReference type="Pfam" id="PF08654">
    <property type="entry name" value="DASH_Dad2"/>
    <property type="match status" value="1"/>
</dbReference>
<dbReference type="AlphaFoldDB" id="A0A1G4MED8"/>
<evidence type="ECO:0000256" key="5">
    <source>
        <dbReference type="ARBA" id="ARBA00020260"/>
    </source>
</evidence>
<evidence type="ECO:0000256" key="16">
    <source>
        <dbReference type="ARBA" id="ARBA00023328"/>
    </source>
</evidence>
<evidence type="ECO:0000256" key="1">
    <source>
        <dbReference type="ARBA" id="ARBA00004123"/>
    </source>
</evidence>
<dbReference type="PANTHER" id="PTHR28036:SF1">
    <property type="entry name" value="DASH COMPLEX SUBUNIT DAD2"/>
    <property type="match status" value="1"/>
</dbReference>
<evidence type="ECO:0000256" key="9">
    <source>
        <dbReference type="ARBA" id="ARBA00022701"/>
    </source>
</evidence>
<keyword evidence="11" id="KW-0159">Chromosome partition</keyword>
<evidence type="ECO:0000256" key="15">
    <source>
        <dbReference type="ARBA" id="ARBA00023306"/>
    </source>
</evidence>
<keyword evidence="7" id="KW-0963">Cytoplasm</keyword>
<evidence type="ECO:0000256" key="8">
    <source>
        <dbReference type="ARBA" id="ARBA00022618"/>
    </source>
</evidence>
<dbReference type="PANTHER" id="PTHR28036">
    <property type="entry name" value="DASH COMPLEX SUBUNIT DAD2"/>
    <property type="match status" value="1"/>
</dbReference>
<keyword evidence="15" id="KW-0131">Cell cycle</keyword>
<dbReference type="Proteomes" id="UP000190831">
    <property type="component" value="Chromosome F"/>
</dbReference>
<evidence type="ECO:0000256" key="3">
    <source>
        <dbReference type="ARBA" id="ARBA00004629"/>
    </source>
</evidence>
<accession>A0A1G4MED8</accession>
<dbReference type="GO" id="GO:0044732">
    <property type="term" value="C:mitotic spindle pole body"/>
    <property type="evidence" value="ECO:0007669"/>
    <property type="project" value="TreeGrafter"/>
</dbReference>
<evidence type="ECO:0000256" key="4">
    <source>
        <dbReference type="ARBA" id="ARBA00005501"/>
    </source>
</evidence>
<evidence type="ECO:0000313" key="19">
    <source>
        <dbReference type="Proteomes" id="UP000190831"/>
    </source>
</evidence>
<dbReference type="OMA" id="DYEVGVW"/>
<evidence type="ECO:0000256" key="10">
    <source>
        <dbReference type="ARBA" id="ARBA00022776"/>
    </source>
</evidence>
<dbReference type="GO" id="GO:0042729">
    <property type="term" value="C:DASH complex"/>
    <property type="evidence" value="ECO:0007669"/>
    <property type="project" value="InterPro"/>
</dbReference>
<evidence type="ECO:0000256" key="13">
    <source>
        <dbReference type="ARBA" id="ARBA00023212"/>
    </source>
</evidence>
<evidence type="ECO:0000256" key="11">
    <source>
        <dbReference type="ARBA" id="ARBA00022829"/>
    </source>
</evidence>
<evidence type="ECO:0000313" key="18">
    <source>
        <dbReference type="EMBL" id="SCW02212.1"/>
    </source>
</evidence>
<organism evidence="18 19">
    <name type="scientific">Lachancea fermentati</name>
    <name type="common">Zygosaccharomyces fermentati</name>
    <dbReference type="NCBI Taxonomy" id="4955"/>
    <lineage>
        <taxon>Eukaryota</taxon>
        <taxon>Fungi</taxon>
        <taxon>Dikarya</taxon>
        <taxon>Ascomycota</taxon>
        <taxon>Saccharomycotina</taxon>
        <taxon>Saccharomycetes</taxon>
        <taxon>Saccharomycetales</taxon>
        <taxon>Saccharomycetaceae</taxon>
        <taxon>Lachancea</taxon>
    </lineage>
</organism>
<evidence type="ECO:0000256" key="7">
    <source>
        <dbReference type="ARBA" id="ARBA00022490"/>
    </source>
</evidence>
<dbReference type="GO" id="GO:0008608">
    <property type="term" value="P:attachment of spindle microtubules to kinetochore"/>
    <property type="evidence" value="ECO:0007669"/>
    <property type="project" value="TreeGrafter"/>
</dbReference>
<sequence length="112" mass="12795">MSLQDQIESKRQELNALRKINILTETMKKQLELLAVQVEHMHGNAESVSQVMKNWDSIVRSISQASLSLLQYAEGDYEVGVWNNTNSSDTLEKDPPLPETLVRVRVDDEKEL</sequence>
<keyword evidence="14" id="KW-0539">Nucleus</keyword>
<keyword evidence="10" id="KW-0498">Mitosis</keyword>
<keyword evidence="16" id="KW-0137">Centromere</keyword>
<keyword evidence="19" id="KW-1185">Reference proteome</keyword>
<dbReference type="EMBL" id="LT598490">
    <property type="protein sequence ID" value="SCW02212.1"/>
    <property type="molecule type" value="Genomic_DNA"/>
</dbReference>
<gene>
    <name evidence="18" type="ORF">LAFE_0F01442G</name>
</gene>
<comment type="similarity">
    <text evidence="4">Belongs to the DASH complex DAD2 family.</text>
</comment>
<keyword evidence="12" id="KW-0995">Kinetochore</keyword>
<reference evidence="19" key="1">
    <citation type="submission" date="2016-03" db="EMBL/GenBank/DDBJ databases">
        <authorList>
            <person name="Devillers H."/>
        </authorList>
    </citation>
    <scope>NUCLEOTIDE SEQUENCE [LARGE SCALE GENOMIC DNA]</scope>
</reference>
<keyword evidence="6" id="KW-0158">Chromosome</keyword>
<keyword evidence="8" id="KW-0132">Cell division</keyword>